<keyword evidence="8" id="KW-1185">Reference proteome</keyword>
<keyword evidence="5" id="KW-0812">Transmembrane</keyword>
<evidence type="ECO:0000256" key="5">
    <source>
        <dbReference type="SAM" id="Phobius"/>
    </source>
</evidence>
<dbReference type="Gene3D" id="3.30.565.10">
    <property type="entry name" value="Histidine kinase-like ATPase, C-terminal domain"/>
    <property type="match status" value="1"/>
</dbReference>
<evidence type="ECO:0000313" key="7">
    <source>
        <dbReference type="EMBL" id="GAB10873.1"/>
    </source>
</evidence>
<dbReference type="InterPro" id="IPR036890">
    <property type="entry name" value="HATPase_C_sf"/>
</dbReference>
<keyword evidence="4" id="KW-0175">Coiled coil</keyword>
<dbReference type="Pfam" id="PF07730">
    <property type="entry name" value="HisKA_3"/>
    <property type="match status" value="1"/>
</dbReference>
<feature type="domain" description="Signal transduction histidine kinase subgroup 3 dimerisation and phosphoacceptor" evidence="6">
    <location>
        <begin position="201"/>
        <end position="268"/>
    </location>
</feature>
<dbReference type="InterPro" id="IPR050482">
    <property type="entry name" value="Sensor_HK_TwoCompSys"/>
</dbReference>
<feature type="transmembrane region" description="Helical" evidence="5">
    <location>
        <begin position="45"/>
        <end position="63"/>
    </location>
</feature>
<dbReference type="GO" id="GO:0000155">
    <property type="term" value="F:phosphorelay sensor kinase activity"/>
    <property type="evidence" value="ECO:0007669"/>
    <property type="project" value="InterPro"/>
</dbReference>
<feature type="coiled-coil region" evidence="4">
    <location>
        <begin position="182"/>
        <end position="209"/>
    </location>
</feature>
<evidence type="ECO:0000259" key="6">
    <source>
        <dbReference type="Pfam" id="PF07730"/>
    </source>
</evidence>
<feature type="transmembrane region" description="Helical" evidence="5">
    <location>
        <begin position="83"/>
        <end position="102"/>
    </location>
</feature>
<dbReference type="RefSeq" id="WP_007322948.1">
    <property type="nucleotide sequence ID" value="NZ_BAEE01000063.1"/>
</dbReference>
<dbReference type="AlphaFoldDB" id="G7H4U8"/>
<keyword evidence="5" id="KW-0472">Membrane</keyword>
<evidence type="ECO:0000256" key="3">
    <source>
        <dbReference type="ARBA" id="ARBA00023012"/>
    </source>
</evidence>
<evidence type="ECO:0000256" key="2">
    <source>
        <dbReference type="ARBA" id="ARBA00022777"/>
    </source>
</evidence>
<organism evidence="7 8">
    <name type="scientific">Gordonia araii NBRC 100433</name>
    <dbReference type="NCBI Taxonomy" id="1073574"/>
    <lineage>
        <taxon>Bacteria</taxon>
        <taxon>Bacillati</taxon>
        <taxon>Actinomycetota</taxon>
        <taxon>Actinomycetes</taxon>
        <taxon>Mycobacteriales</taxon>
        <taxon>Gordoniaceae</taxon>
        <taxon>Gordonia</taxon>
    </lineage>
</organism>
<feature type="transmembrane region" description="Helical" evidence="5">
    <location>
        <begin position="20"/>
        <end position="39"/>
    </location>
</feature>
<dbReference type="EMBL" id="BAEE01000063">
    <property type="protein sequence ID" value="GAB10873.1"/>
    <property type="molecule type" value="Genomic_DNA"/>
</dbReference>
<dbReference type="Gene3D" id="1.20.5.1930">
    <property type="match status" value="1"/>
</dbReference>
<keyword evidence="3" id="KW-0902">Two-component regulatory system</keyword>
<accession>G7H4U8</accession>
<dbReference type="PANTHER" id="PTHR24421">
    <property type="entry name" value="NITRATE/NITRITE SENSOR PROTEIN NARX-RELATED"/>
    <property type="match status" value="1"/>
</dbReference>
<protein>
    <submittedName>
        <fullName evidence="7">Putative two-component histidine kinase</fullName>
    </submittedName>
</protein>
<comment type="caution">
    <text evidence="7">The sequence shown here is derived from an EMBL/GenBank/DDBJ whole genome shotgun (WGS) entry which is preliminary data.</text>
</comment>
<name>G7H4U8_9ACTN</name>
<proteinExistence type="predicted"/>
<keyword evidence="2 7" id="KW-0418">Kinase</keyword>
<dbReference type="GO" id="GO:0016020">
    <property type="term" value="C:membrane"/>
    <property type="evidence" value="ECO:0007669"/>
    <property type="project" value="InterPro"/>
</dbReference>
<sequence length="382" mass="40583">MTLPLADWWRQLSDPARYRLYTRATLQAVIVVVIASLAFRGTDGWQLLVIGTAGAVGVTVIGWRPEFAADPRSARTRPWMIPAACLVLGALWLGCIAASFALPDDHTGSRVGVAAAFTVFVAAMAVLPFVVRPWSALLVLSAATGLILRSPVTWGLAATAAIFATGAALLGTALLTLWSLRIVDELERAKTAEAELKVAEERLRFGRDLHDVVGRGFSAIAVKSELATTLARAGAVDRAADEMDEVKSLAVESMEQMRALVRGYRDVDLEAEVKGARSLLSAAGCELHVEGTTAAIPSEFHPVAAWVVREGTTNIVKHSRARSATLALAASGMSLRNDGVVSGPGTPSGLRGLDERLSEVGARMSTTSDDGSYELRIRWGPS</sequence>
<dbReference type="STRING" id="1073574.GOARA_063_00720"/>
<feature type="transmembrane region" description="Helical" evidence="5">
    <location>
        <begin position="108"/>
        <end position="127"/>
    </location>
</feature>
<feature type="transmembrane region" description="Helical" evidence="5">
    <location>
        <begin position="158"/>
        <end position="180"/>
    </location>
</feature>
<dbReference type="OrthoDB" id="5241784at2"/>
<gene>
    <name evidence="7" type="ORF">GOARA_063_00720</name>
</gene>
<reference evidence="7 8" key="1">
    <citation type="submission" date="2011-11" db="EMBL/GenBank/DDBJ databases">
        <title>Whole genome shotgun sequence of Gordonia araii NBRC 100433.</title>
        <authorList>
            <person name="Yoshida Y."/>
            <person name="Hosoyama A."/>
            <person name="Tsuchikane K."/>
            <person name="Katsumata H."/>
            <person name="Yamazaki S."/>
            <person name="Fujita N."/>
        </authorList>
    </citation>
    <scope>NUCLEOTIDE SEQUENCE [LARGE SCALE GENOMIC DNA]</scope>
    <source>
        <strain evidence="7 8">NBRC 100433</strain>
    </source>
</reference>
<dbReference type="PANTHER" id="PTHR24421:SF63">
    <property type="entry name" value="SENSOR HISTIDINE KINASE DESK"/>
    <property type="match status" value="1"/>
</dbReference>
<dbReference type="Proteomes" id="UP000035088">
    <property type="component" value="Unassembled WGS sequence"/>
</dbReference>
<evidence type="ECO:0000256" key="1">
    <source>
        <dbReference type="ARBA" id="ARBA00022679"/>
    </source>
</evidence>
<keyword evidence="5" id="KW-1133">Transmembrane helix</keyword>
<dbReference type="InterPro" id="IPR011712">
    <property type="entry name" value="Sig_transdc_His_kin_sub3_dim/P"/>
</dbReference>
<evidence type="ECO:0000313" key="8">
    <source>
        <dbReference type="Proteomes" id="UP000035088"/>
    </source>
</evidence>
<keyword evidence="1" id="KW-0808">Transferase</keyword>
<dbReference type="GO" id="GO:0046983">
    <property type="term" value="F:protein dimerization activity"/>
    <property type="evidence" value="ECO:0007669"/>
    <property type="project" value="InterPro"/>
</dbReference>
<evidence type="ECO:0000256" key="4">
    <source>
        <dbReference type="SAM" id="Coils"/>
    </source>
</evidence>